<dbReference type="InterPro" id="IPR018357">
    <property type="entry name" value="Hexapep_transf_CS"/>
</dbReference>
<evidence type="ECO:0000313" key="3">
    <source>
        <dbReference type="EMBL" id="MDX8032480.1"/>
    </source>
</evidence>
<protein>
    <submittedName>
        <fullName evidence="3">Uncharacterized protein</fullName>
    </submittedName>
</protein>
<accession>A0ABU4T2U1</accession>
<keyword evidence="4" id="KW-1185">Reference proteome</keyword>
<keyword evidence="2" id="KW-0812">Transmembrane</keyword>
<name>A0ABU4T2U1_9PSEU</name>
<proteinExistence type="predicted"/>
<feature type="compositionally biased region" description="Low complexity" evidence="1">
    <location>
        <begin position="95"/>
        <end position="109"/>
    </location>
</feature>
<evidence type="ECO:0000313" key="4">
    <source>
        <dbReference type="Proteomes" id="UP001285521"/>
    </source>
</evidence>
<dbReference type="Proteomes" id="UP001285521">
    <property type="component" value="Unassembled WGS sequence"/>
</dbReference>
<feature type="region of interest" description="Disordered" evidence="1">
    <location>
        <begin position="74"/>
        <end position="121"/>
    </location>
</feature>
<evidence type="ECO:0000256" key="1">
    <source>
        <dbReference type="SAM" id="MobiDB-lite"/>
    </source>
</evidence>
<dbReference type="EMBL" id="JAXAVW010000015">
    <property type="protein sequence ID" value="MDX8032480.1"/>
    <property type="molecule type" value="Genomic_DNA"/>
</dbReference>
<keyword evidence="2" id="KW-0472">Membrane</keyword>
<reference evidence="3 4" key="1">
    <citation type="submission" date="2023-11" db="EMBL/GenBank/DDBJ databases">
        <title>Lentzea sokolovensis, sp. nov., Lentzea kristufkii, sp. nov., and Lentzea miocenensis, sp. nov., rare actinobacteria from Sokolov Coal Basin, Miocene lacustrine sediment, Czech Republic.</title>
        <authorList>
            <person name="Lara A."/>
            <person name="Kotroba L."/>
            <person name="Nouioui I."/>
            <person name="Neumann-Schaal M."/>
            <person name="Mast Y."/>
            <person name="Chronakova A."/>
        </authorList>
    </citation>
    <scope>NUCLEOTIDE SEQUENCE [LARGE SCALE GENOMIC DNA]</scope>
    <source>
        <strain evidence="3 4">BCCO 10_0856</strain>
    </source>
</reference>
<evidence type="ECO:0000256" key="2">
    <source>
        <dbReference type="SAM" id="Phobius"/>
    </source>
</evidence>
<feature type="transmembrane region" description="Helical" evidence="2">
    <location>
        <begin position="44"/>
        <end position="69"/>
    </location>
</feature>
<dbReference type="RefSeq" id="WP_319967518.1">
    <property type="nucleotide sequence ID" value="NZ_JAXAVW010000015.1"/>
</dbReference>
<comment type="caution">
    <text evidence="3">The sequence shown here is derived from an EMBL/GenBank/DDBJ whole genome shotgun (WGS) entry which is preliminary data.</text>
</comment>
<gene>
    <name evidence="3" type="ORF">SK803_19890</name>
</gene>
<dbReference type="PROSITE" id="PS00101">
    <property type="entry name" value="HEXAPEP_TRANSFERASES"/>
    <property type="match status" value="1"/>
</dbReference>
<keyword evidence="2" id="KW-1133">Transmembrane helix</keyword>
<feature type="transmembrane region" description="Helical" evidence="2">
    <location>
        <begin position="7"/>
        <end position="24"/>
    </location>
</feature>
<sequence>MVVVETGGVVVVLVDVAGVVVVVVDVDVGGLVVVDEDVVVVVDVVVLVVVEDVVVVGLVVVVLGFVVVVGSPLASGERHPGRSFGHHAAAHTRPSPEAEASGPAPDSPATVNTAPAARTPM</sequence>
<organism evidence="3 4">
    <name type="scientific">Lentzea miocenica</name>
    <dbReference type="NCBI Taxonomy" id="3095431"/>
    <lineage>
        <taxon>Bacteria</taxon>
        <taxon>Bacillati</taxon>
        <taxon>Actinomycetota</taxon>
        <taxon>Actinomycetes</taxon>
        <taxon>Pseudonocardiales</taxon>
        <taxon>Pseudonocardiaceae</taxon>
        <taxon>Lentzea</taxon>
    </lineage>
</organism>